<reference evidence="2 14" key="1">
    <citation type="journal article" date="2000" name="Nucleic Acids Res.">
        <title>Genome sequences of Chlamydia trachomatis MoPn and Chlamydia pneumoniae AR39.</title>
        <authorList>
            <person name="Read T.D."/>
            <person name="Brunham R.C."/>
            <person name="Shen C."/>
            <person name="Gill S.R."/>
            <person name="Heidelberg J.F."/>
            <person name="White O."/>
            <person name="Hickey E.K."/>
            <person name="Peterson J.D."/>
            <person name="Utterback T.R."/>
            <person name="Berry K.J."/>
            <person name="Bass S."/>
            <person name="Linher K.D."/>
            <person name="Weidman J.F."/>
            <person name="Khouri H.M."/>
            <person name="Craven B."/>
            <person name="Bowman C."/>
            <person name="Dodson R.J."/>
            <person name="Gwinn M.L."/>
            <person name="Nelson W.C."/>
            <person name="DeBoy R.T."/>
            <person name="Kolonay J.F."/>
            <person name="McClarty G."/>
            <person name="Salzberg S.L."/>
            <person name="Eisen J.A."/>
            <person name="Fraser C.M."/>
        </authorList>
    </citation>
    <scope>NUCLEOTIDE SEQUENCE [LARGE SCALE GENOMIC DNA]</scope>
    <source>
        <strain evidence="2 14">AR39</strain>
    </source>
</reference>
<reference evidence="3" key="2">
    <citation type="submission" date="2015-05" db="EMBL/GenBank/DDBJ databases">
        <authorList>
            <person name="Rattei Thomas"/>
        </authorList>
    </citation>
    <scope>NUCLEOTIDE SEQUENCE</scope>
    <source>
        <strain evidence="3">CV15</strain>
        <strain evidence="4">CWL029c</strain>
        <strain evidence="5">GiD</strain>
        <strain evidence="6">H12</strain>
        <strain evidence="7">MUL2216</strain>
        <strain evidence="8">Panola</strain>
        <strain evidence="10">PB1</strain>
        <strain evidence="9">U1271</strain>
        <strain evidence="11">UZG1</strain>
        <strain evidence="12">Wien2</strain>
        <strain evidence="13">YK41</strain>
    </source>
</reference>
<dbReference type="EMBL" id="LN847224">
    <property type="protein sequence ID" value="CRI45597.1"/>
    <property type="molecule type" value="Genomic_DNA"/>
</dbReference>
<proteinExistence type="predicted"/>
<keyword evidence="1" id="KW-1133">Transmembrane helix</keyword>
<dbReference type="EMBL" id="LN847002">
    <property type="protein sequence ID" value="CRI40001.1"/>
    <property type="molecule type" value="Genomic_DNA"/>
</dbReference>
<evidence type="ECO:0000313" key="5">
    <source>
        <dbReference type="EMBL" id="CRI41131.1"/>
    </source>
</evidence>
<dbReference type="AlphaFoldDB" id="Q9K223"/>
<feature type="transmembrane region" description="Helical" evidence="1">
    <location>
        <begin position="32"/>
        <end position="53"/>
    </location>
</feature>
<gene>
    <name evidence="2" type="ordered locus">CP_0647</name>
    <name evidence="3" type="ORF">BN1224_CV15_B_00590</name>
    <name evidence="5" type="ORF">BN1224_GiD_A_01320</name>
    <name evidence="6" type="ORF">BN1224_H12_AT_00030</name>
    <name evidence="7" type="ORF">BN1224_MUL2216_C_00620</name>
    <name evidence="8" type="ORF">BN1224_Panola_B_00650</name>
    <name evidence="10" type="ORF">BN1224_PB1_B_01210</name>
    <name evidence="9" type="ORF">BN1224_U1271_A_01290</name>
    <name evidence="11" type="ORF">BN1224_UZG1_A_01310</name>
    <name evidence="12" type="ORF">BN1224_Wien2_B_01180</name>
    <name evidence="13" type="ORF">BN1224_YK41_AK_00030</name>
    <name evidence="4" type="ORF">CWL029c_B_00620</name>
</gene>
<dbReference type="EMBL" id="LN847109">
    <property type="protein sequence ID" value="CRI43355.1"/>
    <property type="molecule type" value="Genomic_DNA"/>
</dbReference>
<keyword evidence="1" id="KW-0472">Membrane</keyword>
<dbReference type="EMBL" id="LN847008">
    <property type="protein sequence ID" value="CRI41131.1"/>
    <property type="molecule type" value="Genomic_DNA"/>
</dbReference>
<dbReference type="EMBL" id="LN847240">
    <property type="protein sequence ID" value="CRI50152.1"/>
    <property type="molecule type" value="Genomic_DNA"/>
</dbReference>
<evidence type="ECO:0000313" key="12">
    <source>
        <dbReference type="EMBL" id="CRI52407.1"/>
    </source>
</evidence>
<dbReference type="EMBL" id="LN846998">
    <property type="protein sequence ID" value="CRI37736.1"/>
    <property type="molecule type" value="Genomic_DNA"/>
</dbReference>
<evidence type="ECO:0000313" key="4">
    <source>
        <dbReference type="EMBL" id="CRI40001.1"/>
    </source>
</evidence>
<evidence type="ECO:0000313" key="3">
    <source>
        <dbReference type="EMBL" id="CRI37736.1"/>
    </source>
</evidence>
<dbReference type="EMBL" id="LN847230">
    <property type="protein sequence ID" value="CRI46726.1"/>
    <property type="molecule type" value="Genomic_DNA"/>
</dbReference>
<evidence type="ECO:0000313" key="7">
    <source>
        <dbReference type="EMBL" id="CRI45597.1"/>
    </source>
</evidence>
<evidence type="ECO:0000313" key="6">
    <source>
        <dbReference type="EMBL" id="CRI43355.1"/>
    </source>
</evidence>
<evidence type="ECO:0000313" key="13">
    <source>
        <dbReference type="EMBL" id="CRI72767.1"/>
    </source>
</evidence>
<sequence length="56" mass="6264">MVLNLDITLALKFEPSPALRSLSEAESKVQTFAIGLLVIGILILLHGIIFFLWSYF</sequence>
<dbReference type="EMBL" id="LN847242">
    <property type="protein sequence ID" value="CRI49019.1"/>
    <property type="molecule type" value="Genomic_DNA"/>
</dbReference>
<dbReference type="PATRIC" id="fig|83558.13.peg.136"/>
<dbReference type="KEGG" id="cpa:CP_0647"/>
<dbReference type="EMBL" id="AE002161">
    <property type="protein sequence ID" value="AAF38462.1"/>
    <property type="molecule type" value="Genomic_DNA"/>
</dbReference>
<organism evidence="14">
    <name type="scientific">Chlamydia pneumoniae</name>
    <name type="common">Chlamydophila pneumoniae</name>
    <dbReference type="NCBI Taxonomy" id="83558"/>
    <lineage>
        <taxon>Bacteria</taxon>
        <taxon>Pseudomonadati</taxon>
        <taxon>Chlamydiota</taxon>
        <taxon>Chlamydiia</taxon>
        <taxon>Chlamydiales</taxon>
        <taxon>Chlamydiaceae</taxon>
        <taxon>Chlamydia/Chlamydophila group</taxon>
        <taxon>Chlamydia</taxon>
    </lineage>
</organism>
<evidence type="ECO:0000313" key="9">
    <source>
        <dbReference type="EMBL" id="CRI49019.1"/>
    </source>
</evidence>
<name>Q9K223_CHLPN</name>
<dbReference type="Proteomes" id="UP000000583">
    <property type="component" value="Chromosome"/>
</dbReference>
<dbReference type="EMBL" id="LN849018">
    <property type="protein sequence ID" value="CRI72767.1"/>
    <property type="molecule type" value="Genomic_DNA"/>
</dbReference>
<dbReference type="EMBL" id="LN847245">
    <property type="protein sequence ID" value="CRI51276.1"/>
    <property type="molecule type" value="Genomic_DNA"/>
</dbReference>
<keyword evidence="1" id="KW-0812">Transmembrane</keyword>
<dbReference type="EMBL" id="LN847249">
    <property type="protein sequence ID" value="CRI52407.1"/>
    <property type="molecule type" value="Genomic_DNA"/>
</dbReference>
<evidence type="ECO:0000313" key="14">
    <source>
        <dbReference type="Proteomes" id="UP000000583"/>
    </source>
</evidence>
<evidence type="ECO:0000256" key="1">
    <source>
        <dbReference type="SAM" id="Phobius"/>
    </source>
</evidence>
<protein>
    <submittedName>
        <fullName evidence="2">Uncharacterized protein</fullName>
    </submittedName>
</protein>
<evidence type="ECO:0000313" key="8">
    <source>
        <dbReference type="EMBL" id="CRI46726.1"/>
    </source>
</evidence>
<evidence type="ECO:0000313" key="2">
    <source>
        <dbReference type="EMBL" id="AAF38462.1"/>
    </source>
</evidence>
<accession>Q9K223</accession>
<evidence type="ECO:0000313" key="11">
    <source>
        <dbReference type="EMBL" id="CRI51276.1"/>
    </source>
</evidence>
<evidence type="ECO:0000313" key="10">
    <source>
        <dbReference type="EMBL" id="CRI50152.1"/>
    </source>
</evidence>
<dbReference type="PIR" id="G81554">
    <property type="entry name" value="G81554"/>
</dbReference>